<dbReference type="Proteomes" id="UP000198870">
    <property type="component" value="Unassembled WGS sequence"/>
</dbReference>
<keyword evidence="2" id="KW-0418">Kinase</keyword>
<dbReference type="SUPFAM" id="SSF56112">
    <property type="entry name" value="Protein kinase-like (PK-like)"/>
    <property type="match status" value="1"/>
</dbReference>
<dbReference type="InterPro" id="IPR002575">
    <property type="entry name" value="Aminoglycoside_PTrfase"/>
</dbReference>
<dbReference type="Pfam" id="PF01636">
    <property type="entry name" value="APH"/>
    <property type="match status" value="1"/>
</dbReference>
<gene>
    <name evidence="2" type="ORF">SAMN05216233_10257</name>
</gene>
<name>A0A1G5BJI9_9BACT</name>
<keyword evidence="2" id="KW-0808">Transferase</keyword>
<feature type="domain" description="Aminoglycoside phosphotransferase" evidence="1">
    <location>
        <begin position="37"/>
        <end position="245"/>
    </location>
</feature>
<proteinExistence type="predicted"/>
<evidence type="ECO:0000259" key="1">
    <source>
        <dbReference type="Pfam" id="PF01636"/>
    </source>
</evidence>
<dbReference type="STRING" id="419481.SAMN05216233_10257"/>
<protein>
    <submittedName>
        <fullName evidence="2">Homoserine kinase type II</fullName>
    </submittedName>
</protein>
<sequence length="315" mass="34889">MDETMIGKAAGAWGVSLQTLRNELVPAGSPERSLGRWVVEGADSSLFLLERIDPATEPRKREMARFMGRLASAGLPVAAPCAIHDDVYFATKGGRLWQLTPFVQGLALDRPGYTQEAWRGEALAGFLVALRTACAPLEASFPGEPFDLPGYIDTLVGTIKSRRPKVADALGEATGYLAGRLYPHWQDLPTALAHGDIHGINILWKEKGIEAVIDWEFFGHKPLLYDVANMVGCCGMETPDALLHGLVPTLIRTLRQADFADANSWNLLPECVMALRYAWLSEWLRKDDTEMINLELSYIYLLMDNREKIASSWGM</sequence>
<dbReference type="RefSeq" id="WP_175469468.1">
    <property type="nucleotide sequence ID" value="NZ_FMUX01000002.1"/>
</dbReference>
<accession>A0A1G5BJI9</accession>
<dbReference type="GO" id="GO:0016301">
    <property type="term" value="F:kinase activity"/>
    <property type="evidence" value="ECO:0007669"/>
    <property type="project" value="UniProtKB-KW"/>
</dbReference>
<organism evidence="2 3">
    <name type="scientific">Desulfoluna spongiiphila</name>
    <dbReference type="NCBI Taxonomy" id="419481"/>
    <lineage>
        <taxon>Bacteria</taxon>
        <taxon>Pseudomonadati</taxon>
        <taxon>Thermodesulfobacteriota</taxon>
        <taxon>Desulfobacteria</taxon>
        <taxon>Desulfobacterales</taxon>
        <taxon>Desulfolunaceae</taxon>
        <taxon>Desulfoluna</taxon>
    </lineage>
</organism>
<keyword evidence="3" id="KW-1185">Reference proteome</keyword>
<reference evidence="2 3" key="1">
    <citation type="submission" date="2016-10" db="EMBL/GenBank/DDBJ databases">
        <authorList>
            <person name="de Groot N.N."/>
        </authorList>
    </citation>
    <scope>NUCLEOTIDE SEQUENCE [LARGE SCALE GENOMIC DNA]</scope>
    <source>
        <strain evidence="2 3">AA1</strain>
    </source>
</reference>
<dbReference type="AlphaFoldDB" id="A0A1G5BJI9"/>
<evidence type="ECO:0000313" key="3">
    <source>
        <dbReference type="Proteomes" id="UP000198870"/>
    </source>
</evidence>
<dbReference type="Gene3D" id="3.90.1200.10">
    <property type="match status" value="1"/>
</dbReference>
<dbReference type="EMBL" id="FMUX01000002">
    <property type="protein sequence ID" value="SCX90288.1"/>
    <property type="molecule type" value="Genomic_DNA"/>
</dbReference>
<dbReference type="InterPro" id="IPR011009">
    <property type="entry name" value="Kinase-like_dom_sf"/>
</dbReference>
<evidence type="ECO:0000313" key="2">
    <source>
        <dbReference type="EMBL" id="SCX90288.1"/>
    </source>
</evidence>